<dbReference type="Proteomes" id="UP001597280">
    <property type="component" value="Unassembled WGS sequence"/>
</dbReference>
<evidence type="ECO:0000313" key="2">
    <source>
        <dbReference type="Proteomes" id="UP001597280"/>
    </source>
</evidence>
<name>A0ABW4PZ28_9MICO</name>
<comment type="caution">
    <text evidence="1">The sequence shown here is derived from an EMBL/GenBank/DDBJ whole genome shotgun (WGS) entry which is preliminary data.</text>
</comment>
<sequence length="144" mass="15808">MSIEDDVTRGLAELLHEKGIATWRPDTPYTASDVPITIGALPSTPDRAIALAVYGTEDDPLLADTVVMVQATIRGTSDMREADERAGRVFDLLHGRTGFTLGGVPIIAARRASWARLGLDAGGRWRRSENYYLQAHHPTPHRTF</sequence>
<dbReference type="InterPro" id="IPR024411">
    <property type="entry name" value="Tail_terminator_phage"/>
</dbReference>
<dbReference type="RefSeq" id="WP_343904256.1">
    <property type="nucleotide sequence ID" value="NZ_BAAAIS010000002.1"/>
</dbReference>
<reference evidence="2" key="1">
    <citation type="journal article" date="2019" name="Int. J. Syst. Evol. Microbiol.">
        <title>The Global Catalogue of Microorganisms (GCM) 10K type strain sequencing project: providing services to taxonomists for standard genome sequencing and annotation.</title>
        <authorList>
            <consortium name="The Broad Institute Genomics Platform"/>
            <consortium name="The Broad Institute Genome Sequencing Center for Infectious Disease"/>
            <person name="Wu L."/>
            <person name="Ma J."/>
        </authorList>
    </citation>
    <scope>NUCLEOTIDE SEQUENCE [LARGE SCALE GENOMIC DNA]</scope>
    <source>
        <strain evidence="2">JCM 11650</strain>
    </source>
</reference>
<keyword evidence="2" id="KW-1185">Reference proteome</keyword>
<accession>A0ABW4PZ28</accession>
<proteinExistence type="predicted"/>
<gene>
    <name evidence="1" type="ORF">ACFSDA_08125</name>
</gene>
<dbReference type="EMBL" id="JBHUFL010000002">
    <property type="protein sequence ID" value="MFD1835045.1"/>
    <property type="molecule type" value="Genomic_DNA"/>
</dbReference>
<protein>
    <submittedName>
        <fullName evidence="1">Minor capsid protein</fullName>
    </submittedName>
</protein>
<evidence type="ECO:0000313" key="1">
    <source>
        <dbReference type="EMBL" id="MFD1835045.1"/>
    </source>
</evidence>
<dbReference type="Pfam" id="PF12691">
    <property type="entry name" value="Phage_tail_terminator_6"/>
    <property type="match status" value="1"/>
</dbReference>
<organism evidence="1 2">
    <name type="scientific">Brachybacterium rhamnosum</name>
    <dbReference type="NCBI Taxonomy" id="173361"/>
    <lineage>
        <taxon>Bacteria</taxon>
        <taxon>Bacillati</taxon>
        <taxon>Actinomycetota</taxon>
        <taxon>Actinomycetes</taxon>
        <taxon>Micrococcales</taxon>
        <taxon>Dermabacteraceae</taxon>
        <taxon>Brachybacterium</taxon>
    </lineage>
</organism>